<keyword evidence="10 13" id="KW-0472">Membrane</keyword>
<dbReference type="AlphaFoldDB" id="A0A9N9AGD0"/>
<keyword evidence="7 13" id="KW-1133">Transmembrane helix</keyword>
<feature type="region of interest" description="Disordered" evidence="12">
    <location>
        <begin position="105"/>
        <end position="142"/>
    </location>
</feature>
<dbReference type="PANTHER" id="PTHR12504:SF0">
    <property type="entry name" value="MITOCHONDRIAL IMPORT RECEPTOR SUBUNIT TOM22 HOMOLOG"/>
    <property type="match status" value="1"/>
</dbReference>
<dbReference type="EMBL" id="CAJVPQ010001049">
    <property type="protein sequence ID" value="CAG8529122.1"/>
    <property type="molecule type" value="Genomic_DNA"/>
</dbReference>
<dbReference type="InterPro" id="IPR005683">
    <property type="entry name" value="Tom22"/>
</dbReference>
<keyword evidence="9" id="KW-0496">Mitochondrion</keyword>
<feature type="compositionally biased region" description="Acidic residues" evidence="12">
    <location>
        <begin position="25"/>
        <end position="35"/>
    </location>
</feature>
<evidence type="ECO:0000313" key="15">
    <source>
        <dbReference type="Proteomes" id="UP000789570"/>
    </source>
</evidence>
<keyword evidence="4 13" id="KW-0812">Transmembrane</keyword>
<evidence type="ECO:0000256" key="9">
    <source>
        <dbReference type="ARBA" id="ARBA00023128"/>
    </source>
</evidence>
<evidence type="ECO:0000256" key="7">
    <source>
        <dbReference type="ARBA" id="ARBA00022989"/>
    </source>
</evidence>
<dbReference type="GO" id="GO:0005741">
    <property type="term" value="C:mitochondrial outer membrane"/>
    <property type="evidence" value="ECO:0007669"/>
    <property type="project" value="UniProtKB-SubCell"/>
</dbReference>
<organism evidence="14 15">
    <name type="scientific">Funneliformis caledonium</name>
    <dbReference type="NCBI Taxonomy" id="1117310"/>
    <lineage>
        <taxon>Eukaryota</taxon>
        <taxon>Fungi</taxon>
        <taxon>Fungi incertae sedis</taxon>
        <taxon>Mucoromycota</taxon>
        <taxon>Glomeromycotina</taxon>
        <taxon>Glomeromycetes</taxon>
        <taxon>Glomerales</taxon>
        <taxon>Glomeraceae</taxon>
        <taxon>Funneliformis</taxon>
    </lineage>
</organism>
<dbReference type="CDD" id="cd22884">
    <property type="entry name" value="TOM22"/>
    <property type="match status" value="1"/>
</dbReference>
<evidence type="ECO:0000256" key="10">
    <source>
        <dbReference type="ARBA" id="ARBA00023136"/>
    </source>
</evidence>
<evidence type="ECO:0000256" key="12">
    <source>
        <dbReference type="SAM" id="MobiDB-lite"/>
    </source>
</evidence>
<protein>
    <submittedName>
        <fullName evidence="14">17574_t:CDS:1</fullName>
    </submittedName>
</protein>
<feature type="region of interest" description="Disordered" evidence="12">
    <location>
        <begin position="1"/>
        <end position="35"/>
    </location>
</feature>
<keyword evidence="3" id="KW-0813">Transport</keyword>
<evidence type="ECO:0000256" key="11">
    <source>
        <dbReference type="ARBA" id="ARBA00023170"/>
    </source>
</evidence>
<dbReference type="Pfam" id="PF04281">
    <property type="entry name" value="Tom22"/>
    <property type="match status" value="1"/>
</dbReference>
<proteinExistence type="inferred from homology"/>
<evidence type="ECO:0000313" key="14">
    <source>
        <dbReference type="EMBL" id="CAG8529122.1"/>
    </source>
</evidence>
<evidence type="ECO:0000256" key="13">
    <source>
        <dbReference type="SAM" id="Phobius"/>
    </source>
</evidence>
<keyword evidence="11" id="KW-0675">Receptor</keyword>
<evidence type="ECO:0000256" key="8">
    <source>
        <dbReference type="ARBA" id="ARBA00023010"/>
    </source>
</evidence>
<evidence type="ECO:0000256" key="3">
    <source>
        <dbReference type="ARBA" id="ARBA00022448"/>
    </source>
</evidence>
<dbReference type="GO" id="GO:0006886">
    <property type="term" value="P:intracellular protein transport"/>
    <property type="evidence" value="ECO:0007669"/>
    <property type="project" value="InterPro"/>
</dbReference>
<dbReference type="OrthoDB" id="10016939at2759"/>
<accession>A0A9N9AGD0</accession>
<name>A0A9N9AGD0_9GLOM</name>
<keyword evidence="6" id="KW-0653">Protein transport</keyword>
<comment type="caution">
    <text evidence="14">The sequence shown here is derived from an EMBL/GenBank/DDBJ whole genome shotgun (WGS) entry which is preliminary data.</text>
</comment>
<dbReference type="Proteomes" id="UP000789570">
    <property type="component" value="Unassembled WGS sequence"/>
</dbReference>
<evidence type="ECO:0000256" key="1">
    <source>
        <dbReference type="ARBA" id="ARBA00004572"/>
    </source>
</evidence>
<evidence type="ECO:0000256" key="5">
    <source>
        <dbReference type="ARBA" id="ARBA00022787"/>
    </source>
</evidence>
<evidence type="ECO:0000256" key="2">
    <source>
        <dbReference type="ARBA" id="ARBA00009874"/>
    </source>
</evidence>
<dbReference type="PANTHER" id="PTHR12504">
    <property type="entry name" value="MITOCHONDRIAL IMPORT RECEPTOR SUBUNIT TOM22"/>
    <property type="match status" value="1"/>
</dbReference>
<keyword evidence="8" id="KW-0811">Translocation</keyword>
<comment type="similarity">
    <text evidence="2">Belongs to the Tom22 family.</text>
</comment>
<keyword evidence="5" id="KW-1000">Mitochondrion outer membrane</keyword>
<keyword evidence="15" id="KW-1185">Reference proteome</keyword>
<evidence type="ECO:0000256" key="6">
    <source>
        <dbReference type="ARBA" id="ARBA00022927"/>
    </source>
</evidence>
<evidence type="ECO:0000256" key="4">
    <source>
        <dbReference type="ARBA" id="ARBA00022692"/>
    </source>
</evidence>
<gene>
    <name evidence="14" type="ORF">FCALED_LOCUS5087</name>
</gene>
<reference evidence="14" key="1">
    <citation type="submission" date="2021-06" db="EMBL/GenBank/DDBJ databases">
        <authorList>
            <person name="Kallberg Y."/>
            <person name="Tangrot J."/>
            <person name="Rosling A."/>
        </authorList>
    </citation>
    <scope>NUCLEOTIDE SEQUENCE</scope>
    <source>
        <strain evidence="14">UK204</strain>
    </source>
</reference>
<sequence length="142" mass="15840">MVKVEEITEDYDDDHHSEDSNFTTDDSDSEDDFEEETWIERIRALRDIIPTDTRDSISYKISSMMSFGVRGARFLGNGAWVLTTSALLVVFPLLVEIGRESAINQMESDPYGQPGQPLPPGQHLPSGQNQTQPRGALIPPGF</sequence>
<feature type="transmembrane region" description="Helical" evidence="13">
    <location>
        <begin position="74"/>
        <end position="95"/>
    </location>
</feature>
<comment type="subcellular location">
    <subcellularLocation>
        <location evidence="1">Mitochondrion outer membrane</location>
        <topology evidence="1">Single-pass membrane protein</topology>
    </subcellularLocation>
</comment>